<evidence type="ECO:0000313" key="2">
    <source>
        <dbReference type="Proteomes" id="UP001597185"/>
    </source>
</evidence>
<proteinExistence type="predicted"/>
<gene>
    <name evidence="1" type="ORF">ACFR9T_14760</name>
</gene>
<name>A0ABD6C619_9EURY</name>
<reference evidence="1 2" key="1">
    <citation type="journal article" date="2019" name="Int. J. Syst. Evol. Microbiol.">
        <title>The Global Catalogue of Microorganisms (GCM) 10K type strain sequencing project: providing services to taxonomists for standard genome sequencing and annotation.</title>
        <authorList>
            <consortium name="The Broad Institute Genomics Platform"/>
            <consortium name="The Broad Institute Genome Sequencing Center for Infectious Disease"/>
            <person name="Wu L."/>
            <person name="Ma J."/>
        </authorList>
    </citation>
    <scope>NUCLEOTIDE SEQUENCE [LARGE SCALE GENOMIC DNA]</scope>
    <source>
        <strain evidence="1 2">CGMCC 1.12689</strain>
    </source>
</reference>
<dbReference type="PANTHER" id="PTHR33988">
    <property type="entry name" value="ENDORIBONUCLEASE MAZF-RELATED"/>
    <property type="match status" value="1"/>
</dbReference>
<sequence>MNPTKGSEQHGKSRSCVVIQNDVGKQYSPTTIIAPFTTQYTSGDTYPFEVEVLASDTILDHDSVANLSQIRVVDVNERVAKNIGSVPSSDLVKINSAIKDSLGI</sequence>
<dbReference type="Pfam" id="PF02452">
    <property type="entry name" value="PemK_toxin"/>
    <property type="match status" value="1"/>
</dbReference>
<dbReference type="AlphaFoldDB" id="A0ABD6C619"/>
<dbReference type="InterPro" id="IPR011067">
    <property type="entry name" value="Plasmid_toxin/cell-grow_inhib"/>
</dbReference>
<dbReference type="EMBL" id="JBHUDB010000015">
    <property type="protein sequence ID" value="MFD1571828.1"/>
    <property type="molecule type" value="Genomic_DNA"/>
</dbReference>
<dbReference type="SUPFAM" id="SSF50118">
    <property type="entry name" value="Cell growth inhibitor/plasmid maintenance toxic component"/>
    <property type="match status" value="1"/>
</dbReference>
<dbReference type="Proteomes" id="UP001597185">
    <property type="component" value="Unassembled WGS sequence"/>
</dbReference>
<organism evidence="1 2">
    <name type="scientific">Halorubrum laminariae</name>
    <dbReference type="NCBI Taxonomy" id="1433523"/>
    <lineage>
        <taxon>Archaea</taxon>
        <taxon>Methanobacteriati</taxon>
        <taxon>Methanobacteriota</taxon>
        <taxon>Stenosarchaea group</taxon>
        <taxon>Halobacteria</taxon>
        <taxon>Halobacteriales</taxon>
        <taxon>Haloferacaceae</taxon>
        <taxon>Halorubrum</taxon>
    </lineage>
</organism>
<dbReference type="PIRSF" id="PIRSF033490">
    <property type="entry name" value="MazF"/>
    <property type="match status" value="1"/>
</dbReference>
<dbReference type="InterPro" id="IPR003477">
    <property type="entry name" value="PemK-like"/>
</dbReference>
<accession>A0ABD6C619</accession>
<dbReference type="RefSeq" id="WP_256419438.1">
    <property type="nucleotide sequence ID" value="NZ_JANHDL010000020.1"/>
</dbReference>
<comment type="caution">
    <text evidence="1">The sequence shown here is derived from an EMBL/GenBank/DDBJ whole genome shotgun (WGS) entry which is preliminary data.</text>
</comment>
<dbReference type="PANTHER" id="PTHR33988:SF2">
    <property type="entry name" value="ENDORIBONUCLEASE MAZF"/>
    <property type="match status" value="1"/>
</dbReference>
<protein>
    <submittedName>
        <fullName evidence="1">Type II toxin-antitoxin system PemK/MazF family toxin</fullName>
    </submittedName>
</protein>
<evidence type="ECO:0000313" key="1">
    <source>
        <dbReference type="EMBL" id="MFD1571828.1"/>
    </source>
</evidence>
<dbReference type="Gene3D" id="2.30.30.110">
    <property type="match status" value="1"/>
</dbReference>
<keyword evidence="2" id="KW-1185">Reference proteome</keyword>